<dbReference type="Pfam" id="PF01522">
    <property type="entry name" value="Polysacc_deac_1"/>
    <property type="match status" value="1"/>
</dbReference>
<dbReference type="GO" id="GO:0005975">
    <property type="term" value="P:carbohydrate metabolic process"/>
    <property type="evidence" value="ECO:0007669"/>
    <property type="project" value="InterPro"/>
</dbReference>
<feature type="compositionally biased region" description="Basic residues" evidence="1">
    <location>
        <begin position="122"/>
        <end position="132"/>
    </location>
</feature>
<reference evidence="3" key="1">
    <citation type="submission" date="2020-02" db="EMBL/GenBank/DDBJ databases">
        <authorList>
            <person name="Meier V. D."/>
        </authorList>
    </citation>
    <scope>NUCLEOTIDE SEQUENCE</scope>
    <source>
        <strain evidence="3">AVDCRST_MAG19</strain>
    </source>
</reference>
<gene>
    <name evidence="3" type="ORF">AVDCRST_MAG19-234</name>
</gene>
<proteinExistence type="predicted"/>
<dbReference type="PANTHER" id="PTHR47561">
    <property type="entry name" value="POLYSACCHARIDE DEACETYLASE FAMILY PROTEIN (AFU_ORTHOLOGUE AFUA_6G05030)"/>
    <property type="match status" value="1"/>
</dbReference>
<dbReference type="InterPro" id="IPR037950">
    <property type="entry name" value="PgdA-like"/>
</dbReference>
<dbReference type="AlphaFoldDB" id="A0A6J4UFD8"/>
<dbReference type="GO" id="GO:0005524">
    <property type="term" value="F:ATP binding"/>
    <property type="evidence" value="ECO:0007669"/>
    <property type="project" value="InterPro"/>
</dbReference>
<feature type="domain" description="NodB homology" evidence="2">
    <location>
        <begin position="210"/>
        <end position="465"/>
    </location>
</feature>
<protein>
    <submittedName>
        <fullName evidence="3">MG(2+) CHELATASE FAMILY PROTEIN / ComM-related protein</fullName>
    </submittedName>
</protein>
<feature type="region of interest" description="Disordered" evidence="1">
    <location>
        <begin position="83"/>
        <end position="181"/>
    </location>
</feature>
<dbReference type="Gene3D" id="3.20.20.370">
    <property type="entry name" value="Glycoside hydrolase/deacetylase"/>
    <property type="match status" value="1"/>
</dbReference>
<dbReference type="SUPFAM" id="SSF52540">
    <property type="entry name" value="P-loop containing nucleoside triphosphate hydrolases"/>
    <property type="match status" value="1"/>
</dbReference>
<dbReference type="GO" id="GO:0016810">
    <property type="term" value="F:hydrolase activity, acting on carbon-nitrogen (but not peptide) bonds"/>
    <property type="evidence" value="ECO:0007669"/>
    <property type="project" value="InterPro"/>
</dbReference>
<evidence type="ECO:0000313" key="3">
    <source>
        <dbReference type="EMBL" id="CAA9545908.1"/>
    </source>
</evidence>
<organism evidence="3">
    <name type="scientific">uncultured Thermomicrobiales bacterium</name>
    <dbReference type="NCBI Taxonomy" id="1645740"/>
    <lineage>
        <taxon>Bacteria</taxon>
        <taxon>Pseudomonadati</taxon>
        <taxon>Thermomicrobiota</taxon>
        <taxon>Thermomicrobia</taxon>
        <taxon>Thermomicrobiales</taxon>
        <taxon>environmental samples</taxon>
    </lineage>
</organism>
<dbReference type="InterPro" id="IPR000523">
    <property type="entry name" value="Mg_chelatse_chII-like_cat_dom"/>
</dbReference>
<evidence type="ECO:0000259" key="2">
    <source>
        <dbReference type="PROSITE" id="PS51677"/>
    </source>
</evidence>
<evidence type="ECO:0000256" key="1">
    <source>
        <dbReference type="SAM" id="MobiDB-lite"/>
    </source>
</evidence>
<dbReference type="EMBL" id="CADCWL010000015">
    <property type="protein sequence ID" value="CAA9545908.1"/>
    <property type="molecule type" value="Genomic_DNA"/>
</dbReference>
<dbReference type="InterPro" id="IPR027417">
    <property type="entry name" value="P-loop_NTPase"/>
</dbReference>
<sequence length="465" mass="50807">MRERPFRAPHHATSFVGLVGGGAWPRPGEISLAHRGVLFLDELPEFGGALPEGLRQPLEDRRVTLARAAGTLGFPANFALAKGPRWTRSGPAYSGGGARGEQDRAPGRPGAAAGRHRDGPARSRRPRRRHGARLPPPFGVNGRDCTSTVGPRGSGGRAPHTGRLKTVRGSTVPHRRPGEERMTSNRATVCLTFDFDAISIWIGPYAATSPSMISRGEFGVVGVERILRLLDHHGLPATFFVTGHTADTYPDAVRAIAAAGHEIGHHGYLHENPAALDPGQERAVLLRGFEALDRAAGVRPVGYRSPAWDNSPRTVELLLEHGFSYESSLMGKDYEPYWCRVGDVIQADGPYLFGPEVDLVELPVSWMLDDFPHFEYIRLANRLSPGLSAASKVEEIWRDEFDYMYRDTPGGVLTLTMHPQVIGRGHRMLMLERVVDHVAGHDGVRFATLATVAEEFRAAHPRPGS</sequence>
<dbReference type="SUPFAM" id="SSF88713">
    <property type="entry name" value="Glycoside hydrolase/deacetylase"/>
    <property type="match status" value="1"/>
</dbReference>
<dbReference type="Gene3D" id="3.40.50.300">
    <property type="entry name" value="P-loop containing nucleotide triphosphate hydrolases"/>
    <property type="match status" value="1"/>
</dbReference>
<dbReference type="PANTHER" id="PTHR47561:SF1">
    <property type="entry name" value="POLYSACCHARIDE DEACETYLASE FAMILY PROTEIN (AFU_ORTHOLOGUE AFUA_6G05030)"/>
    <property type="match status" value="1"/>
</dbReference>
<dbReference type="InterPro" id="IPR002509">
    <property type="entry name" value="NODB_dom"/>
</dbReference>
<accession>A0A6J4UFD8</accession>
<dbReference type="PROSITE" id="PS51677">
    <property type="entry name" value="NODB"/>
    <property type="match status" value="1"/>
</dbReference>
<dbReference type="CDD" id="cd10938">
    <property type="entry name" value="CE4_HpPgdA_like"/>
    <property type="match status" value="1"/>
</dbReference>
<dbReference type="Pfam" id="PF01078">
    <property type="entry name" value="Mg_chelatase"/>
    <property type="match status" value="1"/>
</dbReference>
<dbReference type="InterPro" id="IPR011330">
    <property type="entry name" value="Glyco_hydro/deAcase_b/a-brl"/>
</dbReference>
<name>A0A6J4UFD8_9BACT</name>